<keyword evidence="7" id="KW-1185">Reference proteome</keyword>
<feature type="binding site" evidence="4">
    <location>
        <begin position="143"/>
        <end position="146"/>
    </location>
    <ligand>
        <name>GTP</name>
        <dbReference type="ChEBI" id="CHEBI:37565"/>
    </ligand>
</feature>
<organism evidence="6 7">
    <name type="scientific">Liquorilactobacillus uvarum DSM 19971</name>
    <dbReference type="NCBI Taxonomy" id="1423812"/>
    <lineage>
        <taxon>Bacteria</taxon>
        <taxon>Bacillati</taxon>
        <taxon>Bacillota</taxon>
        <taxon>Bacilli</taxon>
        <taxon>Lactobacillales</taxon>
        <taxon>Lactobacillaceae</taxon>
        <taxon>Liquorilactobacillus</taxon>
    </lineage>
</organism>
<dbReference type="FunFam" id="3.30.70.240:FF:000002">
    <property type="entry name" value="GTP-binding protein TypA"/>
    <property type="match status" value="1"/>
</dbReference>
<dbReference type="Gene3D" id="2.40.30.10">
    <property type="entry name" value="Translation factors"/>
    <property type="match status" value="1"/>
</dbReference>
<dbReference type="FunFam" id="2.40.50.250:FF:000001">
    <property type="entry name" value="GTP-binding protein TypA"/>
    <property type="match status" value="1"/>
</dbReference>
<comment type="similarity">
    <text evidence="4">Belongs to the TRAFAC class translation factor GTPase superfamily. Classic translation factor GTPase family. BipA subfamily.</text>
</comment>
<comment type="catalytic activity">
    <reaction evidence="3 4">
        <text>GTP + H2O = GDP + phosphate + H(+)</text>
        <dbReference type="Rhea" id="RHEA:19669"/>
        <dbReference type="ChEBI" id="CHEBI:15377"/>
        <dbReference type="ChEBI" id="CHEBI:15378"/>
        <dbReference type="ChEBI" id="CHEBI:37565"/>
        <dbReference type="ChEBI" id="CHEBI:43474"/>
        <dbReference type="ChEBI" id="CHEBI:58189"/>
    </reaction>
</comment>
<dbReference type="FunFam" id="2.40.30.10:FF:000016">
    <property type="entry name" value="GTP-binding protein TypA"/>
    <property type="match status" value="1"/>
</dbReference>
<dbReference type="CDD" id="cd01891">
    <property type="entry name" value="TypA_BipA"/>
    <property type="match status" value="1"/>
</dbReference>
<dbReference type="CDD" id="cd03710">
    <property type="entry name" value="BipA_TypA_C"/>
    <property type="match status" value="1"/>
</dbReference>
<dbReference type="SUPFAM" id="SSF52540">
    <property type="entry name" value="P-loop containing nucleoside triphosphate hydrolases"/>
    <property type="match status" value="1"/>
</dbReference>
<dbReference type="GO" id="GO:1990904">
    <property type="term" value="C:ribonucleoprotein complex"/>
    <property type="evidence" value="ECO:0007669"/>
    <property type="project" value="TreeGrafter"/>
</dbReference>
<dbReference type="EC" id="3.6.5.-" evidence="4"/>
<dbReference type="GO" id="GO:0043022">
    <property type="term" value="F:ribosome binding"/>
    <property type="evidence" value="ECO:0007669"/>
    <property type="project" value="UniProtKB-UniRule"/>
</dbReference>
<proteinExistence type="inferred from homology"/>
<dbReference type="Pfam" id="PF00009">
    <property type="entry name" value="GTP_EFTU"/>
    <property type="match status" value="1"/>
</dbReference>
<dbReference type="CDD" id="cd16263">
    <property type="entry name" value="BipA_III"/>
    <property type="match status" value="1"/>
</dbReference>
<keyword evidence="1 4" id="KW-0547">Nucleotide-binding</keyword>
<dbReference type="GO" id="GO:0005829">
    <property type="term" value="C:cytosol"/>
    <property type="evidence" value="ECO:0007669"/>
    <property type="project" value="TreeGrafter"/>
</dbReference>
<comment type="function">
    <text evidence="4">A 50S ribosomal subunit assembly protein with GTPase activity, required for 50S subunit assembly at low temperatures, may also play a role in translation. Binds GTP and analogs. Binds the 70S ribosome between the 30S and 50S subunits, in a similar position as ribosome-bound EF-G; it contacts a number of ribosomal proteins, both rRNAs and the A-site tRNA.</text>
</comment>
<dbReference type="InterPro" id="IPR000640">
    <property type="entry name" value="EFG_V-like"/>
</dbReference>
<dbReference type="GO" id="GO:0000049">
    <property type="term" value="F:tRNA binding"/>
    <property type="evidence" value="ECO:0007669"/>
    <property type="project" value="UniProtKB-KW"/>
</dbReference>
<dbReference type="InterPro" id="IPR031157">
    <property type="entry name" value="G_TR_CS"/>
</dbReference>
<dbReference type="InterPro" id="IPR042116">
    <property type="entry name" value="TypA/BipA_C"/>
</dbReference>
<dbReference type="FunFam" id="3.30.70.870:FF:000003">
    <property type="entry name" value="GTP-binding protein TypA"/>
    <property type="match status" value="1"/>
</dbReference>
<dbReference type="GO" id="GO:0000027">
    <property type="term" value="P:ribosomal large subunit assembly"/>
    <property type="evidence" value="ECO:0007669"/>
    <property type="project" value="UniProtKB-UniRule"/>
</dbReference>
<keyword evidence="4" id="KW-0690">Ribosome biogenesis</keyword>
<dbReference type="EMBL" id="AZEG01000003">
    <property type="protein sequence ID" value="KRL38720.1"/>
    <property type="molecule type" value="Genomic_DNA"/>
</dbReference>
<dbReference type="GO" id="GO:0005525">
    <property type="term" value="F:GTP binding"/>
    <property type="evidence" value="ECO:0007669"/>
    <property type="project" value="UniProtKB-UniRule"/>
</dbReference>
<dbReference type="PANTHER" id="PTHR42908:SF8">
    <property type="entry name" value="TR-TYPE G DOMAIN-CONTAINING PROTEIN"/>
    <property type="match status" value="1"/>
</dbReference>
<comment type="subunit">
    <text evidence="4">Monomer.</text>
</comment>
<dbReference type="InterPro" id="IPR004161">
    <property type="entry name" value="EFTu-like_2"/>
</dbReference>
<accession>A0A0R1Q211</accession>
<feature type="domain" description="Tr-type G" evidence="5">
    <location>
        <begin position="18"/>
        <end position="215"/>
    </location>
</feature>
<dbReference type="GO" id="GO:0019843">
    <property type="term" value="F:rRNA binding"/>
    <property type="evidence" value="ECO:0007669"/>
    <property type="project" value="UniProtKB-KW"/>
</dbReference>
<keyword evidence="4" id="KW-0378">Hydrolase</keyword>
<evidence type="ECO:0000256" key="1">
    <source>
        <dbReference type="ARBA" id="ARBA00022741"/>
    </source>
</evidence>
<dbReference type="GO" id="GO:0003924">
    <property type="term" value="F:GTPase activity"/>
    <property type="evidence" value="ECO:0007669"/>
    <property type="project" value="UniProtKB-UniRule"/>
</dbReference>
<evidence type="ECO:0000313" key="7">
    <source>
        <dbReference type="Proteomes" id="UP000051155"/>
    </source>
</evidence>
<dbReference type="NCBIfam" id="TIGR00231">
    <property type="entry name" value="small_GTP"/>
    <property type="match status" value="1"/>
</dbReference>
<dbReference type="SMART" id="SM00838">
    <property type="entry name" value="EFG_C"/>
    <property type="match status" value="1"/>
</dbReference>
<dbReference type="GO" id="GO:0010467">
    <property type="term" value="P:gene expression"/>
    <property type="evidence" value="ECO:0007669"/>
    <property type="project" value="UniProtKB-ARBA"/>
</dbReference>
<sequence length="629" mass="70599">MWIDSYRERKKINLKTRDDIRNVAIIAHVDHGKTTLVNELLKQSDTLDEHTEIDDRALDSNAIEKERGITILSKNTAVEYKGKQINILDTPGHADFGGEVERIMKMVDGVLLIVDAFEGTMPQTRFVLKKALEQHLTPIVIINKIDRPGARPEEVVDEVLDLFIELGAEESQLEFPVIYASAVNGTSSLESDISTQEHTMDPIFNAILKTIPAPIDNSDEPLQFQVSMLDYNEFVGRIGIGRVFRGKIKVGDQVTVMKLDGTKKNFRVTKLFGFFGLKRLEIDEAKAGDLIAISGMEDIFVGETVCPSDHPEALPVLRIDPPTLQMTFRTNDSPFVGQEGDNVTARKLEDRLKVQLHTDVSLRVEDTESPDAWVVSGRGELHLSILIETLRREGFELAVSRPQVIYREVEGKMCEPFENVIIDTPDEYSGSVIDSLSQRKGEMVNMETGSNGQTRLTFSAPTRGLIGYDSQFLSMTRGYGIFNHTFAEYKPVIHNWEPGRRNGALVSINRGKATTYAIMGVEDRGTIFVDPATEVYEGMVVGESSRERDISVNVTKGKNMTNVRSSNKDQTATIKKPTHYTLEESLEFLNEDELLEITPKNIRLRKRILETNAREKAAKQKKTAANKNK</sequence>
<dbReference type="InterPro" id="IPR006298">
    <property type="entry name" value="BipA"/>
</dbReference>
<dbReference type="FunFam" id="3.40.50.300:FF:000055">
    <property type="entry name" value="GTP-binding protein TypA"/>
    <property type="match status" value="1"/>
</dbReference>
<comment type="caution">
    <text evidence="6">The sequence shown here is derived from an EMBL/GenBank/DDBJ whole genome shotgun (WGS) entry which is preliminary data.</text>
</comment>
<dbReference type="HAMAP" id="MF_00849">
    <property type="entry name" value="BipA"/>
    <property type="match status" value="1"/>
</dbReference>
<dbReference type="InterPro" id="IPR035647">
    <property type="entry name" value="EFG_III/V"/>
</dbReference>
<dbReference type="PROSITE" id="PS00301">
    <property type="entry name" value="G_TR_1"/>
    <property type="match status" value="1"/>
</dbReference>
<dbReference type="Pfam" id="PF03144">
    <property type="entry name" value="GTP_EFTU_D2"/>
    <property type="match status" value="1"/>
</dbReference>
<dbReference type="InterPro" id="IPR048876">
    <property type="entry name" value="BipA_C"/>
</dbReference>
<dbReference type="CDD" id="cd03691">
    <property type="entry name" value="BipA_TypA_II"/>
    <property type="match status" value="1"/>
</dbReference>
<dbReference type="InterPro" id="IPR047041">
    <property type="entry name" value="BipA_GTP-bd_dom"/>
</dbReference>
<dbReference type="InterPro" id="IPR047043">
    <property type="entry name" value="BipA_III"/>
</dbReference>
<dbReference type="Gene3D" id="3.30.70.870">
    <property type="entry name" value="Elongation Factor G (Translational Gtpase), domain 3"/>
    <property type="match status" value="1"/>
</dbReference>
<dbReference type="Gene3D" id="3.30.70.240">
    <property type="match status" value="1"/>
</dbReference>
<evidence type="ECO:0000256" key="3">
    <source>
        <dbReference type="ARBA" id="ARBA00048548"/>
    </source>
</evidence>
<dbReference type="InterPro" id="IPR000795">
    <property type="entry name" value="T_Tr_GTP-bd_dom"/>
</dbReference>
<dbReference type="SUPFAM" id="SSF50447">
    <property type="entry name" value="Translation proteins"/>
    <property type="match status" value="1"/>
</dbReference>
<dbReference type="STRING" id="1423812.FD20_GL001438"/>
<name>A0A0R1Q211_9LACO</name>
<dbReference type="PROSITE" id="PS51722">
    <property type="entry name" value="G_TR_2"/>
    <property type="match status" value="1"/>
</dbReference>
<dbReference type="SUPFAM" id="SSF54980">
    <property type="entry name" value="EF-G C-terminal domain-like"/>
    <property type="match status" value="2"/>
</dbReference>
<dbReference type="NCBIfam" id="TIGR01394">
    <property type="entry name" value="TypA_BipA"/>
    <property type="match status" value="1"/>
</dbReference>
<keyword evidence="4" id="KW-0699">rRNA-binding</keyword>
<evidence type="ECO:0000313" key="6">
    <source>
        <dbReference type="EMBL" id="KRL38720.1"/>
    </source>
</evidence>
<dbReference type="InterPro" id="IPR027417">
    <property type="entry name" value="P-loop_NTPase"/>
</dbReference>
<dbReference type="PANTHER" id="PTHR42908">
    <property type="entry name" value="TRANSLATION ELONGATION FACTOR-RELATED"/>
    <property type="match status" value="1"/>
</dbReference>
<evidence type="ECO:0000259" key="5">
    <source>
        <dbReference type="PROSITE" id="PS51722"/>
    </source>
</evidence>
<keyword evidence="4" id="KW-0820">tRNA-binding</keyword>
<dbReference type="Pfam" id="PF14492">
    <property type="entry name" value="EFG_III"/>
    <property type="match status" value="1"/>
</dbReference>
<reference evidence="6 7" key="1">
    <citation type="journal article" date="2015" name="Genome Announc.">
        <title>Expanding the biotechnology potential of lactobacilli through comparative genomics of 213 strains and associated genera.</title>
        <authorList>
            <person name="Sun Z."/>
            <person name="Harris H.M."/>
            <person name="McCann A."/>
            <person name="Guo C."/>
            <person name="Argimon S."/>
            <person name="Zhang W."/>
            <person name="Yang X."/>
            <person name="Jeffery I.B."/>
            <person name="Cooney J.C."/>
            <person name="Kagawa T.F."/>
            <person name="Liu W."/>
            <person name="Song Y."/>
            <person name="Salvetti E."/>
            <person name="Wrobel A."/>
            <person name="Rasinkangas P."/>
            <person name="Parkhill J."/>
            <person name="Rea M.C."/>
            <person name="O'Sullivan O."/>
            <person name="Ritari J."/>
            <person name="Douillard F.P."/>
            <person name="Paul Ross R."/>
            <person name="Yang R."/>
            <person name="Briner A.E."/>
            <person name="Felis G.E."/>
            <person name="de Vos W.M."/>
            <person name="Barrangou R."/>
            <person name="Klaenhammer T.R."/>
            <person name="Caufield P.W."/>
            <person name="Cui Y."/>
            <person name="Zhang H."/>
            <person name="O'Toole P.W."/>
        </authorList>
    </citation>
    <scope>NUCLEOTIDE SEQUENCE [LARGE SCALE GENOMIC DNA]</scope>
    <source>
        <strain evidence="6 7">DSM 19971</strain>
    </source>
</reference>
<evidence type="ECO:0000256" key="2">
    <source>
        <dbReference type="ARBA" id="ARBA00023134"/>
    </source>
</evidence>
<dbReference type="InterPro" id="IPR035651">
    <property type="entry name" value="BipA_V"/>
</dbReference>
<dbReference type="Pfam" id="PF21018">
    <property type="entry name" value="BipA_C"/>
    <property type="match status" value="1"/>
</dbReference>
<dbReference type="InterPro" id="IPR047042">
    <property type="entry name" value="BipA_II"/>
</dbReference>
<protein>
    <recommendedName>
        <fullName evidence="4">Large ribosomal subunit assembly factor BipA</fullName>
        <ecNumber evidence="4">3.6.5.-</ecNumber>
    </recommendedName>
    <alternativeName>
        <fullName evidence="4">GTP-binding protein BipA</fullName>
    </alternativeName>
</protein>
<dbReference type="InterPro" id="IPR009000">
    <property type="entry name" value="Transl_B-barrel_sf"/>
</dbReference>
<dbReference type="PRINTS" id="PR00315">
    <property type="entry name" value="ELONGATNFCT"/>
</dbReference>
<comment type="subcellular location">
    <subcellularLocation>
        <location evidence="4">Cytoplasm</location>
    </subcellularLocation>
    <text evidence="4">Binds to ribosomes.</text>
</comment>
<dbReference type="Gene3D" id="2.40.50.250">
    <property type="entry name" value="bipa protein"/>
    <property type="match status" value="1"/>
</dbReference>
<keyword evidence="4" id="KW-0694">RNA-binding</keyword>
<dbReference type="PATRIC" id="fig|1423812.3.peg.1527"/>
<feature type="binding site" evidence="4">
    <location>
        <begin position="30"/>
        <end position="35"/>
    </location>
    <ligand>
        <name>GTP</name>
        <dbReference type="ChEBI" id="CHEBI:37565"/>
    </ligand>
</feature>
<dbReference type="GO" id="GO:0009409">
    <property type="term" value="P:response to cold"/>
    <property type="evidence" value="ECO:0007669"/>
    <property type="project" value="UniProtKB-ARBA"/>
</dbReference>
<dbReference type="Gene3D" id="3.40.50.300">
    <property type="entry name" value="P-loop containing nucleotide triphosphate hydrolases"/>
    <property type="match status" value="1"/>
</dbReference>
<keyword evidence="4" id="KW-0963">Cytoplasm</keyword>
<dbReference type="InterPro" id="IPR041095">
    <property type="entry name" value="EFG_II"/>
</dbReference>
<dbReference type="AlphaFoldDB" id="A0A0R1Q211"/>
<evidence type="ECO:0000256" key="4">
    <source>
        <dbReference type="HAMAP-Rule" id="MF_00849"/>
    </source>
</evidence>
<dbReference type="Pfam" id="PF00679">
    <property type="entry name" value="EFG_C"/>
    <property type="match status" value="1"/>
</dbReference>
<dbReference type="InterPro" id="IPR005225">
    <property type="entry name" value="Small_GTP-bd"/>
</dbReference>
<gene>
    <name evidence="4" type="primary">bipA</name>
    <name evidence="6" type="ORF">FD20_GL001438</name>
</gene>
<dbReference type="Proteomes" id="UP000051155">
    <property type="component" value="Unassembled WGS sequence"/>
</dbReference>
<keyword evidence="2 4" id="KW-0342">GTP-binding</keyword>